<gene>
    <name evidence="1" type="ORF">PoB_006747900</name>
</gene>
<reference evidence="1 2" key="1">
    <citation type="journal article" date="2021" name="Elife">
        <title>Chloroplast acquisition without the gene transfer in kleptoplastic sea slugs, Plakobranchus ocellatus.</title>
        <authorList>
            <person name="Maeda T."/>
            <person name="Takahashi S."/>
            <person name="Yoshida T."/>
            <person name="Shimamura S."/>
            <person name="Takaki Y."/>
            <person name="Nagai Y."/>
            <person name="Toyoda A."/>
            <person name="Suzuki Y."/>
            <person name="Arimoto A."/>
            <person name="Ishii H."/>
            <person name="Satoh N."/>
            <person name="Nishiyama T."/>
            <person name="Hasebe M."/>
            <person name="Maruyama T."/>
            <person name="Minagawa J."/>
            <person name="Obokata J."/>
            <person name="Shigenobu S."/>
        </authorList>
    </citation>
    <scope>NUCLEOTIDE SEQUENCE [LARGE SCALE GENOMIC DNA]</scope>
</reference>
<proteinExistence type="predicted"/>
<evidence type="ECO:0000313" key="1">
    <source>
        <dbReference type="EMBL" id="GFO40974.1"/>
    </source>
</evidence>
<comment type="caution">
    <text evidence="1">The sequence shown here is derived from an EMBL/GenBank/DDBJ whole genome shotgun (WGS) entry which is preliminary data.</text>
</comment>
<dbReference type="Proteomes" id="UP000735302">
    <property type="component" value="Unassembled WGS sequence"/>
</dbReference>
<dbReference type="AlphaFoldDB" id="A0AAV4D9R4"/>
<organism evidence="1 2">
    <name type="scientific">Plakobranchus ocellatus</name>
    <dbReference type="NCBI Taxonomy" id="259542"/>
    <lineage>
        <taxon>Eukaryota</taxon>
        <taxon>Metazoa</taxon>
        <taxon>Spiralia</taxon>
        <taxon>Lophotrochozoa</taxon>
        <taxon>Mollusca</taxon>
        <taxon>Gastropoda</taxon>
        <taxon>Heterobranchia</taxon>
        <taxon>Euthyneura</taxon>
        <taxon>Panpulmonata</taxon>
        <taxon>Sacoglossa</taxon>
        <taxon>Placobranchoidea</taxon>
        <taxon>Plakobranchidae</taxon>
        <taxon>Plakobranchus</taxon>
    </lineage>
</organism>
<protein>
    <submittedName>
        <fullName evidence="1">Transposase</fullName>
    </submittedName>
</protein>
<evidence type="ECO:0000313" key="2">
    <source>
        <dbReference type="Proteomes" id="UP000735302"/>
    </source>
</evidence>
<name>A0AAV4D9R4_9GAST</name>
<keyword evidence="2" id="KW-1185">Reference proteome</keyword>
<dbReference type="EMBL" id="BLXT01007646">
    <property type="protein sequence ID" value="GFO40974.1"/>
    <property type="molecule type" value="Genomic_DNA"/>
</dbReference>
<accession>A0AAV4D9R4</accession>
<sequence>MSRHNNLRVRMREATNIARAVAFNRFNVMVFFDNSEEILSPRCLKLDPNRLWKQDETRIRTVLSATRILAEKRAKQVGLLTSVEKGNLLTILHLSIFMRLEMLFSQPISSQRSTSKTILC</sequence>